<accession>A0A8X7VAB4</accession>
<name>A0A8X7VAB4_BRACI</name>
<organism evidence="1 2">
    <name type="scientific">Brassica carinata</name>
    <name type="common">Ethiopian mustard</name>
    <name type="synonym">Abyssinian cabbage</name>
    <dbReference type="NCBI Taxonomy" id="52824"/>
    <lineage>
        <taxon>Eukaryota</taxon>
        <taxon>Viridiplantae</taxon>
        <taxon>Streptophyta</taxon>
        <taxon>Embryophyta</taxon>
        <taxon>Tracheophyta</taxon>
        <taxon>Spermatophyta</taxon>
        <taxon>Magnoliopsida</taxon>
        <taxon>eudicotyledons</taxon>
        <taxon>Gunneridae</taxon>
        <taxon>Pentapetalae</taxon>
        <taxon>rosids</taxon>
        <taxon>malvids</taxon>
        <taxon>Brassicales</taxon>
        <taxon>Brassicaceae</taxon>
        <taxon>Brassiceae</taxon>
        <taxon>Brassica</taxon>
    </lineage>
</organism>
<sequence>MRCGLVGPEPLRFSPLEFENLTGLNREYIEDLETPKFEVTKDGFFTGMLGVHPKPGQLRSIIAAKRCEDWSTEDRKRLAYLSIFTGFIEGRKFSTATRSSPQG</sequence>
<evidence type="ECO:0000313" key="2">
    <source>
        <dbReference type="Proteomes" id="UP000886595"/>
    </source>
</evidence>
<reference evidence="1 2" key="1">
    <citation type="submission" date="2020-02" db="EMBL/GenBank/DDBJ databases">
        <authorList>
            <person name="Ma Q."/>
            <person name="Huang Y."/>
            <person name="Song X."/>
            <person name="Pei D."/>
        </authorList>
    </citation>
    <scope>NUCLEOTIDE SEQUENCE [LARGE SCALE GENOMIC DNA]</scope>
    <source>
        <strain evidence="1">Sxm20200214</strain>
        <tissue evidence="1">Leaf</tissue>
    </source>
</reference>
<keyword evidence="2" id="KW-1185">Reference proteome</keyword>
<dbReference type="Proteomes" id="UP000886595">
    <property type="component" value="Unassembled WGS sequence"/>
</dbReference>
<evidence type="ECO:0000313" key="1">
    <source>
        <dbReference type="EMBL" id="KAG2306831.1"/>
    </source>
</evidence>
<gene>
    <name evidence="1" type="ORF">Bca52824_026579</name>
</gene>
<proteinExistence type="predicted"/>
<dbReference type="OrthoDB" id="1112949at2759"/>
<dbReference type="EMBL" id="JAAMPC010000006">
    <property type="protein sequence ID" value="KAG2306831.1"/>
    <property type="molecule type" value="Genomic_DNA"/>
</dbReference>
<comment type="caution">
    <text evidence="1">The sequence shown here is derived from an EMBL/GenBank/DDBJ whole genome shotgun (WGS) entry which is preliminary data.</text>
</comment>
<protein>
    <submittedName>
        <fullName evidence="1">Uncharacterized protein</fullName>
    </submittedName>
</protein>
<dbReference type="AlphaFoldDB" id="A0A8X7VAB4"/>